<reference evidence="3" key="1">
    <citation type="submission" date="2024-07" db="EMBL/GenBank/DDBJ databases">
        <title>Two chromosome-level genome assemblies of Korean endemic species Abeliophyllum distichum and Forsythia ovata (Oleaceae).</title>
        <authorList>
            <person name="Jang H."/>
        </authorList>
    </citation>
    <scope>NUCLEOTIDE SEQUENCE [LARGE SCALE GENOMIC DNA]</scope>
</reference>
<accession>A0ABD1SYI8</accession>
<comment type="caution">
    <text evidence="2">The sequence shown here is derived from an EMBL/GenBank/DDBJ whole genome shotgun (WGS) entry which is preliminary data.</text>
</comment>
<sequence length="174" mass="19167">MLPLAPVMVMATVHKFWSLLWKKAMEKALLVKMVTIATMNTGHDLVLNGEVYNTLLGFAGKLDQADVKANKIFNDLQGMGSANTKQGYENVALRSKAEIFASTKADIKVKVESTLEKLAEATAELENIKEELAIVKASVTEAEMKAVRLYMKNFLSTPEYFCLVALFMEAGGDN</sequence>
<name>A0ABD1SYI8_9LAMI</name>
<dbReference type="AlphaFoldDB" id="A0ABD1SYI8"/>
<protein>
    <submittedName>
        <fullName evidence="2">Uncharacterized protein</fullName>
    </submittedName>
</protein>
<proteinExistence type="predicted"/>
<keyword evidence="1" id="KW-0175">Coiled coil</keyword>
<evidence type="ECO:0000313" key="3">
    <source>
        <dbReference type="Proteomes" id="UP001604336"/>
    </source>
</evidence>
<organism evidence="2 3">
    <name type="scientific">Abeliophyllum distichum</name>
    <dbReference type="NCBI Taxonomy" id="126358"/>
    <lineage>
        <taxon>Eukaryota</taxon>
        <taxon>Viridiplantae</taxon>
        <taxon>Streptophyta</taxon>
        <taxon>Embryophyta</taxon>
        <taxon>Tracheophyta</taxon>
        <taxon>Spermatophyta</taxon>
        <taxon>Magnoliopsida</taxon>
        <taxon>eudicotyledons</taxon>
        <taxon>Gunneridae</taxon>
        <taxon>Pentapetalae</taxon>
        <taxon>asterids</taxon>
        <taxon>lamiids</taxon>
        <taxon>Lamiales</taxon>
        <taxon>Oleaceae</taxon>
        <taxon>Forsythieae</taxon>
        <taxon>Abeliophyllum</taxon>
    </lineage>
</organism>
<evidence type="ECO:0000313" key="2">
    <source>
        <dbReference type="EMBL" id="KAL2505531.1"/>
    </source>
</evidence>
<evidence type="ECO:0000256" key="1">
    <source>
        <dbReference type="SAM" id="Coils"/>
    </source>
</evidence>
<feature type="coiled-coil region" evidence="1">
    <location>
        <begin position="104"/>
        <end position="145"/>
    </location>
</feature>
<dbReference type="EMBL" id="JBFOLK010000006">
    <property type="protein sequence ID" value="KAL2505531.1"/>
    <property type="molecule type" value="Genomic_DNA"/>
</dbReference>
<gene>
    <name evidence="2" type="ORF">Adt_21152</name>
</gene>
<keyword evidence="3" id="KW-1185">Reference proteome</keyword>
<dbReference type="Proteomes" id="UP001604336">
    <property type="component" value="Unassembled WGS sequence"/>
</dbReference>